<dbReference type="Pfam" id="PF02518">
    <property type="entry name" value="HATPase_c"/>
    <property type="match status" value="1"/>
</dbReference>
<gene>
    <name evidence="3" type="ORF">IFO71_11800</name>
</gene>
<dbReference type="SUPFAM" id="SSF55874">
    <property type="entry name" value="ATPase domain of HSP90 chaperone/DNA topoisomerase II/histidine kinase"/>
    <property type="match status" value="1"/>
</dbReference>
<proteinExistence type="predicted"/>
<evidence type="ECO:0000259" key="2">
    <source>
        <dbReference type="PROSITE" id="PS50109"/>
    </source>
</evidence>
<dbReference type="PROSITE" id="PS50109">
    <property type="entry name" value="HIS_KIN"/>
    <property type="match status" value="1"/>
</dbReference>
<keyword evidence="4" id="KW-1185">Reference proteome</keyword>
<dbReference type="Gene3D" id="3.30.565.10">
    <property type="entry name" value="Histidine kinase-like ATPase, C-terminal domain"/>
    <property type="match status" value="1"/>
</dbReference>
<reference evidence="3 4" key="1">
    <citation type="submission" date="2020-09" db="EMBL/GenBank/DDBJ databases">
        <title>Pseudoxanthomonas sp. CAU 1598 isolated from sand of Yaerae Beach.</title>
        <authorList>
            <person name="Kim W."/>
        </authorList>
    </citation>
    <scope>NUCLEOTIDE SEQUENCE [LARGE SCALE GENOMIC DNA]</scope>
    <source>
        <strain evidence="3 4">CAU 1598</strain>
    </source>
</reference>
<dbReference type="RefSeq" id="WP_192029842.1">
    <property type="nucleotide sequence ID" value="NZ_JACYTR010000022.1"/>
</dbReference>
<dbReference type="EMBL" id="JACYTR010000022">
    <property type="protein sequence ID" value="MBD8526421.1"/>
    <property type="molecule type" value="Genomic_DNA"/>
</dbReference>
<protein>
    <submittedName>
        <fullName evidence="3">Histidine kinase</fullName>
    </submittedName>
</protein>
<dbReference type="AlphaFoldDB" id="A0AAW3ZQ26"/>
<accession>A0AAW3ZQ26</accession>
<dbReference type="Proteomes" id="UP000613768">
    <property type="component" value="Unassembled WGS sequence"/>
</dbReference>
<name>A0AAW3ZQ26_9GAMM</name>
<dbReference type="GO" id="GO:0000155">
    <property type="term" value="F:phosphorelay sensor kinase activity"/>
    <property type="evidence" value="ECO:0007669"/>
    <property type="project" value="InterPro"/>
</dbReference>
<evidence type="ECO:0000256" key="1">
    <source>
        <dbReference type="SAM" id="Phobius"/>
    </source>
</evidence>
<feature type="transmembrane region" description="Helical" evidence="1">
    <location>
        <begin position="112"/>
        <end position="135"/>
    </location>
</feature>
<dbReference type="InterPro" id="IPR010559">
    <property type="entry name" value="Sig_transdc_His_kin_internal"/>
</dbReference>
<keyword evidence="3" id="KW-0418">Kinase</keyword>
<dbReference type="PANTHER" id="PTHR34220:SF9">
    <property type="entry name" value="SIGNAL TRANSDUCTION HISTIDINE KINASE INTERNAL REGION DOMAIN-CONTAINING PROTEIN"/>
    <property type="match status" value="1"/>
</dbReference>
<evidence type="ECO:0000313" key="3">
    <source>
        <dbReference type="EMBL" id="MBD8526421.1"/>
    </source>
</evidence>
<dbReference type="InterPro" id="IPR050640">
    <property type="entry name" value="Bact_2-comp_sensor_kinase"/>
</dbReference>
<evidence type="ECO:0000313" key="4">
    <source>
        <dbReference type="Proteomes" id="UP000613768"/>
    </source>
</evidence>
<comment type="caution">
    <text evidence="3">The sequence shown here is derived from an EMBL/GenBank/DDBJ whole genome shotgun (WGS) entry which is preliminary data.</text>
</comment>
<dbReference type="Pfam" id="PF06580">
    <property type="entry name" value="His_kinase"/>
    <property type="match status" value="1"/>
</dbReference>
<keyword evidence="1" id="KW-0812">Transmembrane</keyword>
<dbReference type="SMART" id="SM00387">
    <property type="entry name" value="HATPase_c"/>
    <property type="match status" value="1"/>
</dbReference>
<feature type="transmembrane region" description="Helical" evidence="1">
    <location>
        <begin position="17"/>
        <end position="35"/>
    </location>
</feature>
<feature type="domain" description="Histidine kinase" evidence="2">
    <location>
        <begin position="262"/>
        <end position="355"/>
    </location>
</feature>
<keyword evidence="1" id="KW-1133">Transmembrane helix</keyword>
<sequence>MKAVDIHHHPPRTRQRLFRVLSVGLLWGLLISPTFEGVRLYEVMARTLVVALTAWAAFEIAGRFPPRLPRWFARWAWQILALALAIPPAVIAVYLLVSQQDALPLWQNRPRLFGMATISFTGLLFGPWLGITALMRQIRGEAEQLALSLQLQQSEHQRQTLDSRLRLLHAQVQPHFLFNTLANVRELVESGAPQAGPVLASLISYLRAAVPQLQQPTSTLKQEIDLVRAYLEVMQMRIPDRLRYRIEMPAAAAHLPCLPVSILTLVENAVRHGIDPSETGGEVQVRVSHDAARCRVEVTDDGVGLPAGTMTDGLGSGLENLRQRLALNFAEAAQLRVEPLLPHGTRAEIEFPASPDTP</sequence>
<keyword evidence="3" id="KW-0808">Transferase</keyword>
<keyword evidence="1" id="KW-0472">Membrane</keyword>
<organism evidence="3 4">
    <name type="scientific">Pseudomarimonas arenosa</name>
    <dbReference type="NCBI Taxonomy" id="2774145"/>
    <lineage>
        <taxon>Bacteria</taxon>
        <taxon>Pseudomonadati</taxon>
        <taxon>Pseudomonadota</taxon>
        <taxon>Gammaproteobacteria</taxon>
        <taxon>Lysobacterales</taxon>
        <taxon>Lysobacteraceae</taxon>
        <taxon>Pseudomarimonas</taxon>
    </lineage>
</organism>
<dbReference type="InterPro" id="IPR036890">
    <property type="entry name" value="HATPase_C_sf"/>
</dbReference>
<dbReference type="InterPro" id="IPR003594">
    <property type="entry name" value="HATPase_dom"/>
</dbReference>
<dbReference type="InterPro" id="IPR005467">
    <property type="entry name" value="His_kinase_dom"/>
</dbReference>
<dbReference type="GO" id="GO:0016020">
    <property type="term" value="C:membrane"/>
    <property type="evidence" value="ECO:0007669"/>
    <property type="project" value="InterPro"/>
</dbReference>
<feature type="transmembrane region" description="Helical" evidence="1">
    <location>
        <begin position="47"/>
        <end position="64"/>
    </location>
</feature>
<dbReference type="PANTHER" id="PTHR34220">
    <property type="entry name" value="SENSOR HISTIDINE KINASE YPDA"/>
    <property type="match status" value="1"/>
</dbReference>
<feature type="transmembrane region" description="Helical" evidence="1">
    <location>
        <begin position="76"/>
        <end position="97"/>
    </location>
</feature>